<comment type="caution">
    <text evidence="1">The sequence shown here is derived from an EMBL/GenBank/DDBJ whole genome shotgun (WGS) entry which is preliminary data.</text>
</comment>
<reference evidence="1 2" key="1">
    <citation type="submission" date="2022-06" db="EMBL/GenBank/DDBJ databases">
        <title>Actinoplanes abujensis sp. nov., isolated from Nigerian arid soil.</title>
        <authorList>
            <person name="Ding P."/>
        </authorList>
    </citation>
    <scope>NUCLEOTIDE SEQUENCE [LARGE SCALE GENOMIC DNA]</scope>
    <source>
        <strain evidence="2">TRM88002</strain>
    </source>
</reference>
<protein>
    <submittedName>
        <fullName evidence="1">Uncharacterized protein</fullName>
    </submittedName>
</protein>
<dbReference type="Proteomes" id="UP001523216">
    <property type="component" value="Unassembled WGS sequence"/>
</dbReference>
<keyword evidence="2" id="KW-1185">Reference proteome</keyword>
<accession>A0ABT0Y3K5</accession>
<gene>
    <name evidence="1" type="ORF">LXN57_22955</name>
</gene>
<proteinExistence type="predicted"/>
<dbReference type="EMBL" id="JAMQOL010000031">
    <property type="protein sequence ID" value="MCM4080445.1"/>
    <property type="molecule type" value="Genomic_DNA"/>
</dbReference>
<evidence type="ECO:0000313" key="2">
    <source>
        <dbReference type="Proteomes" id="UP001523216"/>
    </source>
</evidence>
<sequence length="242" mass="27021">MPGDAAPRDVLLAAGAWAAEQLRDEGFDWRPRQLMLRRTAGTLRQDILLEPSARNERSGSIRVLTVLALSDSALRRWRSAHPDRVTRLDDHVCGHYLGYACGDTDTRGEMDLGVPHLREKQLTDWLSLLREHAMPWFAEAGDPDRVTGSRAADHTSSPAWIVEWLASVGRTDVVPEFVERHVQRHRGWKGAVRRGAALAAEGGCPGTVADWPLELGWVAARVTAEDRRSPTNRQPDEYRDAP</sequence>
<organism evidence="1 2">
    <name type="scientific">Paractinoplanes hotanensis</name>
    <dbReference type="NCBI Taxonomy" id="2906497"/>
    <lineage>
        <taxon>Bacteria</taxon>
        <taxon>Bacillati</taxon>
        <taxon>Actinomycetota</taxon>
        <taxon>Actinomycetes</taxon>
        <taxon>Micromonosporales</taxon>
        <taxon>Micromonosporaceae</taxon>
        <taxon>Paractinoplanes</taxon>
    </lineage>
</organism>
<evidence type="ECO:0000313" key="1">
    <source>
        <dbReference type="EMBL" id="MCM4080445.1"/>
    </source>
</evidence>
<dbReference type="RefSeq" id="WP_251800233.1">
    <property type="nucleotide sequence ID" value="NZ_JAMQOL010000031.1"/>
</dbReference>
<name>A0ABT0Y3K5_9ACTN</name>